<dbReference type="InterPro" id="IPR007197">
    <property type="entry name" value="rSAM"/>
</dbReference>
<keyword evidence="3" id="KW-0479">Metal-binding</keyword>
<dbReference type="Gene3D" id="3.80.30.20">
    <property type="entry name" value="tm_1862 like domain"/>
    <property type="match status" value="1"/>
</dbReference>
<comment type="caution">
    <text evidence="8">The sequence shown here is derived from an EMBL/GenBank/DDBJ whole genome shotgun (WGS) entry which is preliminary data.</text>
</comment>
<dbReference type="AlphaFoldDB" id="X1A5C6"/>
<evidence type="ECO:0000256" key="3">
    <source>
        <dbReference type="ARBA" id="ARBA00022723"/>
    </source>
</evidence>
<dbReference type="PANTHER" id="PTHR43020:SF2">
    <property type="entry name" value="MITOCHONDRIAL TRNA METHYLTHIOTRANSFERASE CDK5RAP1"/>
    <property type="match status" value="1"/>
</dbReference>
<dbReference type="SMART" id="SM00729">
    <property type="entry name" value="Elp3"/>
    <property type="match status" value="1"/>
</dbReference>
<sequence>AMASLDKVCEHLELPIQSGDDDILKAMRRGYTVEQYRKLIHAIRYHIPQISLNTDIIVGFPGETEEQFEHTYSLLEEMRFDVVHVAAYSPRPGTIAGRKYEDTVPPEVKRERFNKIEQLQANIAAELNSAYRGKTVKVLVEGEKKGKWYGRTRSDKLVFFENKDDCTGQLVKIRIEKTSPWALQGKVGYNS</sequence>
<feature type="domain" description="Radical SAM core" evidence="7">
    <location>
        <begin position="1"/>
        <end position="126"/>
    </location>
</feature>
<evidence type="ECO:0000259" key="6">
    <source>
        <dbReference type="PROSITE" id="PS50926"/>
    </source>
</evidence>
<organism evidence="8">
    <name type="scientific">marine sediment metagenome</name>
    <dbReference type="NCBI Taxonomy" id="412755"/>
    <lineage>
        <taxon>unclassified sequences</taxon>
        <taxon>metagenomes</taxon>
        <taxon>ecological metagenomes</taxon>
    </lineage>
</organism>
<evidence type="ECO:0000313" key="8">
    <source>
        <dbReference type="EMBL" id="GAG65392.1"/>
    </source>
</evidence>
<dbReference type="InterPro" id="IPR006638">
    <property type="entry name" value="Elp3/MiaA/NifB-like_rSAM"/>
</dbReference>
<evidence type="ECO:0000256" key="5">
    <source>
        <dbReference type="ARBA" id="ARBA00023014"/>
    </source>
</evidence>
<dbReference type="InterPro" id="IPR002792">
    <property type="entry name" value="TRAM_dom"/>
</dbReference>
<dbReference type="GO" id="GO:0035597">
    <property type="term" value="F:tRNA-2-methylthio-N(6)-dimethylallyladenosine(37) synthase activity"/>
    <property type="evidence" value="ECO:0007669"/>
    <property type="project" value="TreeGrafter"/>
</dbReference>
<keyword evidence="1" id="KW-0004">4Fe-4S</keyword>
<dbReference type="InterPro" id="IPR023404">
    <property type="entry name" value="rSAM_horseshoe"/>
</dbReference>
<evidence type="ECO:0000256" key="4">
    <source>
        <dbReference type="ARBA" id="ARBA00023004"/>
    </source>
</evidence>
<dbReference type="InterPro" id="IPR058240">
    <property type="entry name" value="rSAM_sf"/>
</dbReference>
<dbReference type="PROSITE" id="PS51918">
    <property type="entry name" value="RADICAL_SAM"/>
    <property type="match status" value="1"/>
</dbReference>
<dbReference type="Pfam" id="PF01938">
    <property type="entry name" value="TRAM"/>
    <property type="match status" value="1"/>
</dbReference>
<proteinExistence type="predicted"/>
<gene>
    <name evidence="8" type="ORF">S01H4_07897</name>
</gene>
<dbReference type="InterPro" id="IPR012340">
    <property type="entry name" value="NA-bd_OB-fold"/>
</dbReference>
<dbReference type="GO" id="GO:0051539">
    <property type="term" value="F:4 iron, 4 sulfur cluster binding"/>
    <property type="evidence" value="ECO:0007669"/>
    <property type="project" value="UniProtKB-KW"/>
</dbReference>
<name>X1A5C6_9ZZZZ</name>
<dbReference type="PANTHER" id="PTHR43020">
    <property type="entry name" value="CDK5 REGULATORY SUBUNIT-ASSOCIATED PROTEIN 1"/>
    <property type="match status" value="1"/>
</dbReference>
<dbReference type="GO" id="GO:0046872">
    <property type="term" value="F:metal ion binding"/>
    <property type="evidence" value="ECO:0007669"/>
    <property type="project" value="UniProtKB-KW"/>
</dbReference>
<dbReference type="GO" id="GO:0005829">
    <property type="term" value="C:cytosol"/>
    <property type="evidence" value="ECO:0007669"/>
    <property type="project" value="TreeGrafter"/>
</dbReference>
<keyword evidence="2" id="KW-0949">S-adenosyl-L-methionine</keyword>
<protein>
    <submittedName>
        <fullName evidence="8">Uncharacterized protein</fullName>
    </submittedName>
</protein>
<dbReference type="EMBL" id="BART01002638">
    <property type="protein sequence ID" value="GAG65392.1"/>
    <property type="molecule type" value="Genomic_DNA"/>
</dbReference>
<evidence type="ECO:0000256" key="1">
    <source>
        <dbReference type="ARBA" id="ARBA00022485"/>
    </source>
</evidence>
<dbReference type="Pfam" id="PF04055">
    <property type="entry name" value="Radical_SAM"/>
    <property type="match status" value="1"/>
</dbReference>
<feature type="domain" description="TRAM" evidence="6">
    <location>
        <begin position="129"/>
        <end position="189"/>
    </location>
</feature>
<evidence type="ECO:0000256" key="2">
    <source>
        <dbReference type="ARBA" id="ARBA00022691"/>
    </source>
</evidence>
<dbReference type="PROSITE" id="PS50926">
    <property type="entry name" value="TRAM"/>
    <property type="match status" value="1"/>
</dbReference>
<evidence type="ECO:0000259" key="7">
    <source>
        <dbReference type="PROSITE" id="PS51918"/>
    </source>
</evidence>
<keyword evidence="5" id="KW-0411">Iron-sulfur</keyword>
<feature type="non-terminal residue" evidence="8">
    <location>
        <position position="1"/>
    </location>
</feature>
<reference evidence="8" key="1">
    <citation type="journal article" date="2014" name="Front. Microbiol.">
        <title>High frequency of phylogenetically diverse reductive dehalogenase-homologous genes in deep subseafloor sedimentary metagenomes.</title>
        <authorList>
            <person name="Kawai M."/>
            <person name="Futagami T."/>
            <person name="Toyoda A."/>
            <person name="Takaki Y."/>
            <person name="Nishi S."/>
            <person name="Hori S."/>
            <person name="Arai W."/>
            <person name="Tsubouchi T."/>
            <person name="Morono Y."/>
            <person name="Uchiyama I."/>
            <person name="Ito T."/>
            <person name="Fujiyama A."/>
            <person name="Inagaki F."/>
            <person name="Takami H."/>
        </authorList>
    </citation>
    <scope>NUCLEOTIDE SEQUENCE</scope>
    <source>
        <strain evidence="8">Expedition CK06-06</strain>
    </source>
</reference>
<keyword evidence="4" id="KW-0408">Iron</keyword>
<dbReference type="Gene3D" id="2.40.50.140">
    <property type="entry name" value="Nucleic acid-binding proteins"/>
    <property type="match status" value="1"/>
</dbReference>
<dbReference type="SUPFAM" id="SSF102114">
    <property type="entry name" value="Radical SAM enzymes"/>
    <property type="match status" value="1"/>
</dbReference>
<accession>X1A5C6</accession>